<organism evidence="2 3">
    <name type="scientific">Corynebacterium suicordis DSM 45110</name>
    <dbReference type="NCBI Taxonomy" id="1121369"/>
    <lineage>
        <taxon>Bacteria</taxon>
        <taxon>Bacillati</taxon>
        <taxon>Actinomycetota</taxon>
        <taxon>Actinomycetes</taxon>
        <taxon>Mycobacteriales</taxon>
        <taxon>Corynebacteriaceae</taxon>
        <taxon>Corynebacterium</taxon>
    </lineage>
</organism>
<dbReference type="Proteomes" id="UP000635902">
    <property type="component" value="Unassembled WGS sequence"/>
</dbReference>
<evidence type="ECO:0000313" key="2">
    <source>
        <dbReference type="EMBL" id="MBF4552612.1"/>
    </source>
</evidence>
<keyword evidence="1" id="KW-0472">Membrane</keyword>
<evidence type="ECO:0000256" key="1">
    <source>
        <dbReference type="SAM" id="Phobius"/>
    </source>
</evidence>
<keyword evidence="1" id="KW-1133">Transmembrane helix</keyword>
<keyword evidence="3" id="KW-1185">Reference proteome</keyword>
<name>A0ABR9ZIY6_9CORY</name>
<feature type="transmembrane region" description="Helical" evidence="1">
    <location>
        <begin position="64"/>
        <end position="82"/>
    </location>
</feature>
<comment type="caution">
    <text evidence="2">The sequence shown here is derived from an EMBL/GenBank/DDBJ whole genome shotgun (WGS) entry which is preliminary data.</text>
</comment>
<feature type="transmembrane region" description="Helical" evidence="1">
    <location>
        <begin position="38"/>
        <end position="57"/>
    </location>
</feature>
<dbReference type="EMBL" id="JADKMY010000001">
    <property type="protein sequence ID" value="MBF4552612.1"/>
    <property type="molecule type" value="Genomic_DNA"/>
</dbReference>
<sequence>MNRQTVFLQLFFYVLVFSGCTLLSVQKDPAMTEGSTSTALWLAPLTIGIAGSIYLAVAKRVKFSWLYGAPTIIFGLIVSSLFPSTFTRIAVLIVFVSLALLTVFSLNRGQRNREVNWVFTI</sequence>
<dbReference type="PROSITE" id="PS51257">
    <property type="entry name" value="PROKAR_LIPOPROTEIN"/>
    <property type="match status" value="1"/>
</dbReference>
<keyword evidence="1" id="KW-0812">Transmembrane</keyword>
<protein>
    <recommendedName>
        <fullName evidence="4">Lipoprotein</fullName>
    </recommendedName>
</protein>
<proteinExistence type="predicted"/>
<evidence type="ECO:0000313" key="3">
    <source>
        <dbReference type="Proteomes" id="UP000635902"/>
    </source>
</evidence>
<feature type="transmembrane region" description="Helical" evidence="1">
    <location>
        <begin position="88"/>
        <end position="106"/>
    </location>
</feature>
<gene>
    <name evidence="2" type="ORF">IRY30_00740</name>
</gene>
<accession>A0ABR9ZIY6</accession>
<reference evidence="2 3" key="1">
    <citation type="submission" date="2020-10" db="EMBL/GenBank/DDBJ databases">
        <title>Novel species in genus Corynebacterium.</title>
        <authorList>
            <person name="Zhang G."/>
        </authorList>
    </citation>
    <scope>NUCLEOTIDE SEQUENCE [LARGE SCALE GENOMIC DNA]</scope>
    <source>
        <strain evidence="2 3">DSM 45110</strain>
    </source>
</reference>
<evidence type="ECO:0008006" key="4">
    <source>
        <dbReference type="Google" id="ProtNLM"/>
    </source>
</evidence>
<dbReference type="RefSeq" id="WP_194555510.1">
    <property type="nucleotide sequence ID" value="NZ_JADKMY010000001.1"/>
</dbReference>